<organism evidence="1">
    <name type="scientific">Siphoviridae sp. ctE6L85</name>
    <dbReference type="NCBI Taxonomy" id="2826202"/>
    <lineage>
        <taxon>Viruses</taxon>
        <taxon>Duplodnaviria</taxon>
        <taxon>Heunggongvirae</taxon>
        <taxon>Uroviricota</taxon>
        <taxon>Caudoviricetes</taxon>
    </lineage>
</organism>
<protein>
    <submittedName>
        <fullName evidence="1">Uncharacterized protein</fullName>
    </submittedName>
</protein>
<accession>A0A8S5QRG2</accession>
<sequence length="135" mass="14194">MNTTYFLNLAAGNLFGTKTTPEIPSNYYIGLSTSAPNVNGTNVNEPSTSAGYARVQLTTLSEPASGVVTNTQAINFNESTAGWGTITHFVIYDSDTVGSGNLLMYGVLSTPRSVEAATIMTIKEGYLSLSAQNPA</sequence>
<dbReference type="Pfam" id="PF23140">
    <property type="entry name" value="Gp80"/>
    <property type="match status" value="1"/>
</dbReference>
<dbReference type="EMBL" id="BK015711">
    <property type="protein sequence ID" value="DAE21403.1"/>
    <property type="molecule type" value="Genomic_DNA"/>
</dbReference>
<reference evidence="1" key="1">
    <citation type="journal article" date="2021" name="Proc. Natl. Acad. Sci. U.S.A.">
        <title>A Catalog of Tens of Thousands of Viruses from Human Metagenomes Reveals Hidden Associations with Chronic Diseases.</title>
        <authorList>
            <person name="Tisza M.J."/>
            <person name="Buck C.B."/>
        </authorList>
    </citation>
    <scope>NUCLEOTIDE SEQUENCE</scope>
    <source>
        <strain evidence="1">CtE6L85</strain>
    </source>
</reference>
<proteinExistence type="predicted"/>
<evidence type="ECO:0000313" key="1">
    <source>
        <dbReference type="EMBL" id="DAE21403.1"/>
    </source>
</evidence>
<dbReference type="InterPro" id="IPR056908">
    <property type="entry name" value="Gp80-like"/>
</dbReference>
<name>A0A8S5QRG2_9CAUD</name>